<dbReference type="Gene3D" id="3.90.45.10">
    <property type="entry name" value="Peptide deformylase"/>
    <property type="match status" value="1"/>
</dbReference>
<dbReference type="RefSeq" id="WP_115851814.1">
    <property type="nucleotide sequence ID" value="NZ_QTUC01000001.1"/>
</dbReference>
<name>A0A3D9V5Q5_THECX</name>
<protein>
    <recommendedName>
        <fullName evidence="6">Peptide deformylase</fullName>
        <shortName evidence="6">PDF</shortName>
        <ecNumber evidence="6">3.5.1.88</ecNumber>
    </recommendedName>
    <alternativeName>
        <fullName evidence="6">Polypeptide deformylase</fullName>
    </alternativeName>
</protein>
<organism evidence="7 8">
    <name type="scientific">Thermasporomyces composti</name>
    <dbReference type="NCBI Taxonomy" id="696763"/>
    <lineage>
        <taxon>Bacteria</taxon>
        <taxon>Bacillati</taxon>
        <taxon>Actinomycetota</taxon>
        <taxon>Actinomycetes</taxon>
        <taxon>Propionibacteriales</taxon>
        <taxon>Nocardioidaceae</taxon>
        <taxon>Thermasporomyces</taxon>
    </lineage>
</organism>
<comment type="similarity">
    <text evidence="1 6">Belongs to the polypeptide deformylase family.</text>
</comment>
<dbReference type="CDD" id="cd00487">
    <property type="entry name" value="Pep_deformylase"/>
    <property type="match status" value="1"/>
</dbReference>
<dbReference type="PANTHER" id="PTHR10458:SF2">
    <property type="entry name" value="PEPTIDE DEFORMYLASE, MITOCHONDRIAL"/>
    <property type="match status" value="1"/>
</dbReference>
<dbReference type="SUPFAM" id="SSF56420">
    <property type="entry name" value="Peptide deformylase"/>
    <property type="match status" value="1"/>
</dbReference>
<comment type="cofactor">
    <cofactor evidence="6">
        <name>Fe(2+)</name>
        <dbReference type="ChEBI" id="CHEBI:29033"/>
    </cofactor>
    <text evidence="6">Binds 1 Fe(2+) ion.</text>
</comment>
<feature type="active site" evidence="6">
    <location>
        <position position="147"/>
    </location>
</feature>
<evidence type="ECO:0000256" key="2">
    <source>
        <dbReference type="ARBA" id="ARBA00022723"/>
    </source>
</evidence>
<evidence type="ECO:0000256" key="3">
    <source>
        <dbReference type="ARBA" id="ARBA00022801"/>
    </source>
</evidence>
<dbReference type="GO" id="GO:0046872">
    <property type="term" value="F:metal ion binding"/>
    <property type="evidence" value="ECO:0007669"/>
    <property type="project" value="UniProtKB-KW"/>
</dbReference>
<dbReference type="OrthoDB" id="9804313at2"/>
<keyword evidence="8" id="KW-1185">Reference proteome</keyword>
<dbReference type="EC" id="3.5.1.88" evidence="6"/>
<dbReference type="NCBIfam" id="TIGR00079">
    <property type="entry name" value="pept_deformyl"/>
    <property type="match status" value="1"/>
</dbReference>
<sequence>MGTLPSGGTVRPITRWGEPVMHRPCRPVESFDDELARLVADMTATMEAADGVGLAANQIGVDLRVFVFRCADADGEVHEGVVCNPTLELPTGDDRRLDESEEGCLSLPGAYAPCPRPDVARVRGFDLHGKPIEIEGTGMLARCLQHETDHLNGTVFADRIAKRVRRQLFADAEAVADKYGPTWPAD</sequence>
<dbReference type="PANTHER" id="PTHR10458">
    <property type="entry name" value="PEPTIDE DEFORMYLASE"/>
    <property type="match status" value="1"/>
</dbReference>
<dbReference type="AlphaFoldDB" id="A0A3D9V5Q5"/>
<dbReference type="FunFam" id="3.90.45.10:FF:000004">
    <property type="entry name" value="Peptide deformylase"/>
    <property type="match status" value="1"/>
</dbReference>
<keyword evidence="4 6" id="KW-0648">Protein biosynthesis</keyword>
<dbReference type="EMBL" id="QTUC01000001">
    <property type="protein sequence ID" value="REF35500.1"/>
    <property type="molecule type" value="Genomic_DNA"/>
</dbReference>
<dbReference type="PRINTS" id="PR01576">
    <property type="entry name" value="PDEFORMYLASE"/>
</dbReference>
<dbReference type="GO" id="GO:0042586">
    <property type="term" value="F:peptide deformylase activity"/>
    <property type="evidence" value="ECO:0007669"/>
    <property type="project" value="UniProtKB-UniRule"/>
</dbReference>
<evidence type="ECO:0000256" key="5">
    <source>
        <dbReference type="ARBA" id="ARBA00023004"/>
    </source>
</evidence>
<evidence type="ECO:0000313" key="7">
    <source>
        <dbReference type="EMBL" id="REF35500.1"/>
    </source>
</evidence>
<dbReference type="GO" id="GO:0006412">
    <property type="term" value="P:translation"/>
    <property type="evidence" value="ECO:0007669"/>
    <property type="project" value="UniProtKB-UniRule"/>
</dbReference>
<feature type="binding site" evidence="6">
    <location>
        <position position="150"/>
    </location>
    <ligand>
        <name>Fe cation</name>
        <dbReference type="ChEBI" id="CHEBI:24875"/>
    </ligand>
</feature>
<evidence type="ECO:0000313" key="8">
    <source>
        <dbReference type="Proteomes" id="UP000256485"/>
    </source>
</evidence>
<proteinExistence type="inferred from homology"/>
<dbReference type="Pfam" id="PF01327">
    <property type="entry name" value="Pep_deformylase"/>
    <property type="match status" value="1"/>
</dbReference>
<reference evidence="7 8" key="1">
    <citation type="submission" date="2018-08" db="EMBL/GenBank/DDBJ databases">
        <title>Sequencing the genomes of 1000 actinobacteria strains.</title>
        <authorList>
            <person name="Klenk H.-P."/>
        </authorList>
    </citation>
    <scope>NUCLEOTIDE SEQUENCE [LARGE SCALE GENOMIC DNA]</scope>
    <source>
        <strain evidence="7 8">DSM 22891</strain>
    </source>
</reference>
<keyword evidence="2 6" id="KW-0479">Metal-binding</keyword>
<dbReference type="Proteomes" id="UP000256485">
    <property type="component" value="Unassembled WGS sequence"/>
</dbReference>
<dbReference type="InterPro" id="IPR036821">
    <property type="entry name" value="Peptide_deformylase_sf"/>
</dbReference>
<evidence type="ECO:0000256" key="4">
    <source>
        <dbReference type="ARBA" id="ARBA00022917"/>
    </source>
</evidence>
<comment type="catalytic activity">
    <reaction evidence="6">
        <text>N-terminal N-formyl-L-methionyl-[peptide] + H2O = N-terminal L-methionyl-[peptide] + formate</text>
        <dbReference type="Rhea" id="RHEA:24420"/>
        <dbReference type="Rhea" id="RHEA-COMP:10639"/>
        <dbReference type="Rhea" id="RHEA-COMP:10640"/>
        <dbReference type="ChEBI" id="CHEBI:15377"/>
        <dbReference type="ChEBI" id="CHEBI:15740"/>
        <dbReference type="ChEBI" id="CHEBI:49298"/>
        <dbReference type="ChEBI" id="CHEBI:64731"/>
        <dbReference type="EC" id="3.5.1.88"/>
    </reaction>
</comment>
<accession>A0A3D9V5Q5</accession>
<dbReference type="HAMAP" id="MF_00163">
    <property type="entry name" value="Pep_deformylase"/>
    <property type="match status" value="1"/>
</dbReference>
<evidence type="ECO:0000256" key="6">
    <source>
        <dbReference type="HAMAP-Rule" id="MF_00163"/>
    </source>
</evidence>
<feature type="binding site" evidence="6">
    <location>
        <position position="104"/>
    </location>
    <ligand>
        <name>Fe cation</name>
        <dbReference type="ChEBI" id="CHEBI:24875"/>
    </ligand>
</feature>
<evidence type="ECO:0000256" key="1">
    <source>
        <dbReference type="ARBA" id="ARBA00010759"/>
    </source>
</evidence>
<keyword evidence="5 6" id="KW-0408">Iron</keyword>
<feature type="binding site" evidence="6">
    <location>
        <position position="146"/>
    </location>
    <ligand>
        <name>Fe cation</name>
        <dbReference type="ChEBI" id="CHEBI:24875"/>
    </ligand>
</feature>
<comment type="caution">
    <text evidence="7">The sequence shown here is derived from an EMBL/GenBank/DDBJ whole genome shotgun (WGS) entry which is preliminary data.</text>
</comment>
<comment type="function">
    <text evidence="6">Removes the formyl group from the N-terminal Met of newly synthesized proteins. Requires at least a dipeptide for an efficient rate of reaction. N-terminal L-methionine is a prerequisite for activity but the enzyme has broad specificity at other positions.</text>
</comment>
<gene>
    <name evidence="6" type="primary">def</name>
    <name evidence="7" type="ORF">DFJ64_0881</name>
</gene>
<keyword evidence="3 6" id="KW-0378">Hydrolase</keyword>
<dbReference type="PIRSF" id="PIRSF004749">
    <property type="entry name" value="Pep_def"/>
    <property type="match status" value="1"/>
</dbReference>
<dbReference type="InterPro" id="IPR023635">
    <property type="entry name" value="Peptide_deformylase"/>
</dbReference>
<dbReference type="NCBIfam" id="NF001159">
    <property type="entry name" value="PRK00150.1-3"/>
    <property type="match status" value="1"/>
</dbReference>